<gene>
    <name evidence="1" type="ORF">CEXT_510521</name>
</gene>
<dbReference type="AlphaFoldDB" id="A0AAV4SY37"/>
<organism evidence="1 2">
    <name type="scientific">Caerostris extrusa</name>
    <name type="common">Bark spider</name>
    <name type="synonym">Caerostris bankana</name>
    <dbReference type="NCBI Taxonomy" id="172846"/>
    <lineage>
        <taxon>Eukaryota</taxon>
        <taxon>Metazoa</taxon>
        <taxon>Ecdysozoa</taxon>
        <taxon>Arthropoda</taxon>
        <taxon>Chelicerata</taxon>
        <taxon>Arachnida</taxon>
        <taxon>Araneae</taxon>
        <taxon>Araneomorphae</taxon>
        <taxon>Entelegynae</taxon>
        <taxon>Araneoidea</taxon>
        <taxon>Araneidae</taxon>
        <taxon>Caerostris</taxon>
    </lineage>
</organism>
<evidence type="ECO:0000313" key="1">
    <source>
        <dbReference type="EMBL" id="GIY38680.1"/>
    </source>
</evidence>
<sequence>MESYAESRIICKYYIISFNLILDVSRKVQIRRMMGCAHGKVMTEESFIKFIQSQKMEESLSTEILTRLKFDKSGIQNCKGHGFDNGVNIAGKYKGSKCTHFGN</sequence>
<keyword evidence="2" id="KW-1185">Reference proteome</keyword>
<dbReference type="Proteomes" id="UP001054945">
    <property type="component" value="Unassembled WGS sequence"/>
</dbReference>
<proteinExistence type="predicted"/>
<accession>A0AAV4SY37</accession>
<dbReference type="EMBL" id="BPLR01010345">
    <property type="protein sequence ID" value="GIY38680.1"/>
    <property type="molecule type" value="Genomic_DNA"/>
</dbReference>
<evidence type="ECO:0000313" key="2">
    <source>
        <dbReference type="Proteomes" id="UP001054945"/>
    </source>
</evidence>
<reference evidence="1 2" key="1">
    <citation type="submission" date="2021-06" db="EMBL/GenBank/DDBJ databases">
        <title>Caerostris extrusa draft genome.</title>
        <authorList>
            <person name="Kono N."/>
            <person name="Arakawa K."/>
        </authorList>
    </citation>
    <scope>NUCLEOTIDE SEQUENCE [LARGE SCALE GENOMIC DNA]</scope>
</reference>
<name>A0AAV4SY37_CAEEX</name>
<comment type="caution">
    <text evidence="1">The sequence shown here is derived from an EMBL/GenBank/DDBJ whole genome shotgun (WGS) entry which is preliminary data.</text>
</comment>
<protein>
    <submittedName>
        <fullName evidence="1">Uncharacterized protein</fullName>
    </submittedName>
</protein>